<dbReference type="AlphaFoldDB" id="A0A7T5VB27"/>
<gene>
    <name evidence="2" type="ORF">HP555_00975</name>
</gene>
<accession>A0A7T5VB27</accession>
<dbReference type="EMBL" id="CP054140">
    <property type="protein sequence ID" value="QQG64526.1"/>
    <property type="molecule type" value="Genomic_DNA"/>
</dbReference>
<sequence>MRRMQKIWTGLLFTLIGSLAAGSVLAEEGCKNLLQNRCASCHQVNYICPKMESNSGVIYWKWVMHTMIKEGAELSDQESAQLVTCLSSRDSQARSLCPEKP</sequence>
<dbReference type="Gene3D" id="1.10.760.10">
    <property type="entry name" value="Cytochrome c-like domain"/>
    <property type="match status" value="1"/>
</dbReference>
<keyword evidence="1" id="KW-0732">Signal</keyword>
<evidence type="ECO:0000256" key="1">
    <source>
        <dbReference type="SAM" id="SignalP"/>
    </source>
</evidence>
<proteinExistence type="predicted"/>
<dbReference type="KEGG" id="dog:HP555_00975"/>
<evidence type="ECO:0008006" key="4">
    <source>
        <dbReference type="Google" id="ProtNLM"/>
    </source>
</evidence>
<dbReference type="GO" id="GO:0020037">
    <property type="term" value="F:heme binding"/>
    <property type="evidence" value="ECO:0007669"/>
    <property type="project" value="InterPro"/>
</dbReference>
<evidence type="ECO:0000313" key="2">
    <source>
        <dbReference type="EMBL" id="QQG64526.1"/>
    </source>
</evidence>
<name>A0A7T5VB27_9BACT</name>
<reference evidence="2 3" key="1">
    <citation type="submission" date="2020-05" db="EMBL/GenBank/DDBJ databases">
        <title>Complete genome of Desulfobulbus oligotrophicus.</title>
        <authorList>
            <person name="Podar M."/>
        </authorList>
    </citation>
    <scope>NUCLEOTIDE SEQUENCE [LARGE SCALE GENOMIC DNA]</scope>
    <source>
        <strain evidence="2 3">Prop6</strain>
    </source>
</reference>
<organism evidence="2 3">
    <name type="scientific">Desulfobulbus oligotrophicus</name>
    <dbReference type="NCBI Taxonomy" id="1909699"/>
    <lineage>
        <taxon>Bacteria</taxon>
        <taxon>Pseudomonadati</taxon>
        <taxon>Thermodesulfobacteriota</taxon>
        <taxon>Desulfobulbia</taxon>
        <taxon>Desulfobulbales</taxon>
        <taxon>Desulfobulbaceae</taxon>
        <taxon>Desulfobulbus</taxon>
    </lineage>
</organism>
<feature type="chain" id="PRO_5033040117" description="Quinohemoprotein amine dehydrogenase alpha subunit haem binding domain-containing protein" evidence="1">
    <location>
        <begin position="27"/>
        <end position="101"/>
    </location>
</feature>
<dbReference type="SUPFAM" id="SSF46626">
    <property type="entry name" value="Cytochrome c"/>
    <property type="match status" value="1"/>
</dbReference>
<feature type="signal peptide" evidence="1">
    <location>
        <begin position="1"/>
        <end position="26"/>
    </location>
</feature>
<protein>
    <recommendedName>
        <fullName evidence="4">Quinohemoprotein amine dehydrogenase alpha subunit haem binding domain-containing protein</fullName>
    </recommendedName>
</protein>
<evidence type="ECO:0000313" key="3">
    <source>
        <dbReference type="Proteomes" id="UP000596092"/>
    </source>
</evidence>
<dbReference type="GO" id="GO:0009055">
    <property type="term" value="F:electron transfer activity"/>
    <property type="evidence" value="ECO:0007669"/>
    <property type="project" value="InterPro"/>
</dbReference>
<keyword evidence="3" id="KW-1185">Reference proteome</keyword>
<dbReference type="Proteomes" id="UP000596092">
    <property type="component" value="Chromosome"/>
</dbReference>
<dbReference type="InterPro" id="IPR036909">
    <property type="entry name" value="Cyt_c-like_dom_sf"/>
</dbReference>
<dbReference type="RefSeq" id="WP_199263359.1">
    <property type="nucleotide sequence ID" value="NZ_CP054140.1"/>
</dbReference>